<organism evidence="8 9">
    <name type="scientific">Tropilaelaps mercedesae</name>
    <dbReference type="NCBI Taxonomy" id="418985"/>
    <lineage>
        <taxon>Eukaryota</taxon>
        <taxon>Metazoa</taxon>
        <taxon>Ecdysozoa</taxon>
        <taxon>Arthropoda</taxon>
        <taxon>Chelicerata</taxon>
        <taxon>Arachnida</taxon>
        <taxon>Acari</taxon>
        <taxon>Parasitiformes</taxon>
        <taxon>Mesostigmata</taxon>
        <taxon>Gamasina</taxon>
        <taxon>Dermanyssoidea</taxon>
        <taxon>Laelapidae</taxon>
        <taxon>Tropilaelaps</taxon>
    </lineage>
</organism>
<dbReference type="InterPro" id="IPR035587">
    <property type="entry name" value="DUS-like_FMN-bd"/>
</dbReference>
<dbReference type="InterPro" id="IPR018517">
    <property type="entry name" value="tRNA_hU_synthase_CS"/>
</dbReference>
<gene>
    <name evidence="8" type="ORF">BIW11_05150</name>
</gene>
<dbReference type="PANTHER" id="PTHR45936">
    <property type="entry name" value="TRNA-DIHYDROURIDINE(20) SYNTHASE [NAD(P)+]-LIKE"/>
    <property type="match status" value="1"/>
</dbReference>
<proteinExistence type="predicted"/>
<evidence type="ECO:0000313" key="9">
    <source>
        <dbReference type="Proteomes" id="UP000192247"/>
    </source>
</evidence>
<keyword evidence="5" id="KW-0560">Oxidoreductase</keyword>
<dbReference type="GO" id="GO:0000049">
    <property type="term" value="F:tRNA binding"/>
    <property type="evidence" value="ECO:0007669"/>
    <property type="project" value="InterPro"/>
</dbReference>
<dbReference type="GO" id="GO:0017150">
    <property type="term" value="F:tRNA dihydrouridine synthase activity"/>
    <property type="evidence" value="ECO:0007669"/>
    <property type="project" value="InterPro"/>
</dbReference>
<dbReference type="CDD" id="cd02801">
    <property type="entry name" value="DUS_like_FMN"/>
    <property type="match status" value="1"/>
</dbReference>
<dbReference type="SUPFAM" id="SSF51395">
    <property type="entry name" value="FMN-linked oxidoreductases"/>
    <property type="match status" value="1"/>
</dbReference>
<dbReference type="AlphaFoldDB" id="A0A1V9Y3Y6"/>
<protein>
    <submittedName>
        <fullName evidence="8">tRNA-dihydrouridine(20) synthase-like</fullName>
    </submittedName>
</protein>
<evidence type="ECO:0000259" key="7">
    <source>
        <dbReference type="Pfam" id="PF01207"/>
    </source>
</evidence>
<feature type="domain" description="DRBM" evidence="6">
    <location>
        <begin position="380"/>
        <end position="429"/>
    </location>
</feature>
<dbReference type="FunCoup" id="A0A1V9Y3Y6">
    <property type="interactions" value="1057"/>
</dbReference>
<name>A0A1V9Y3Y6_9ACAR</name>
<evidence type="ECO:0000256" key="2">
    <source>
        <dbReference type="ARBA" id="ARBA00022630"/>
    </source>
</evidence>
<keyword evidence="2" id="KW-0285">Flavoprotein</keyword>
<evidence type="ECO:0000313" key="8">
    <source>
        <dbReference type="EMBL" id="OQR80308.1"/>
    </source>
</evidence>
<evidence type="ECO:0000256" key="3">
    <source>
        <dbReference type="ARBA" id="ARBA00022643"/>
    </source>
</evidence>
<dbReference type="InParanoid" id="A0A1V9Y3Y6"/>
<comment type="caution">
    <text evidence="8">The sequence shown here is derived from an EMBL/GenBank/DDBJ whole genome shotgun (WGS) entry which is preliminary data.</text>
</comment>
<keyword evidence="4" id="KW-0819">tRNA processing</keyword>
<dbReference type="SUPFAM" id="SSF54768">
    <property type="entry name" value="dsRNA-binding domain-like"/>
    <property type="match status" value="1"/>
</dbReference>
<dbReference type="InterPro" id="IPR013785">
    <property type="entry name" value="Aldolase_TIM"/>
</dbReference>
<dbReference type="InterPro" id="IPR052582">
    <property type="entry name" value="tRNA-DUS-like"/>
</dbReference>
<dbReference type="EMBL" id="MNPL01000128">
    <property type="protein sequence ID" value="OQR80308.1"/>
    <property type="molecule type" value="Genomic_DNA"/>
</dbReference>
<feature type="domain" description="DUS-like FMN-binding" evidence="7">
    <location>
        <begin position="9"/>
        <end position="262"/>
    </location>
</feature>
<dbReference type="Gene3D" id="3.20.20.70">
    <property type="entry name" value="Aldolase class I"/>
    <property type="match status" value="1"/>
</dbReference>
<dbReference type="Gene3D" id="3.30.160.20">
    <property type="match status" value="1"/>
</dbReference>
<evidence type="ECO:0000256" key="4">
    <source>
        <dbReference type="ARBA" id="ARBA00022694"/>
    </source>
</evidence>
<evidence type="ECO:0000259" key="6">
    <source>
        <dbReference type="Pfam" id="PF00035"/>
    </source>
</evidence>
<dbReference type="PROSITE" id="PS01136">
    <property type="entry name" value="UPF0034"/>
    <property type="match status" value="1"/>
</dbReference>
<dbReference type="Pfam" id="PF01207">
    <property type="entry name" value="Dus"/>
    <property type="match status" value="1"/>
</dbReference>
<dbReference type="CDD" id="cd19871">
    <property type="entry name" value="DSRM_DUS2L"/>
    <property type="match status" value="1"/>
</dbReference>
<keyword evidence="3" id="KW-0288">FMN</keyword>
<evidence type="ECO:0000256" key="1">
    <source>
        <dbReference type="ARBA" id="ARBA00001917"/>
    </source>
</evidence>
<dbReference type="InterPro" id="IPR014720">
    <property type="entry name" value="dsRBD_dom"/>
</dbReference>
<sequence>MFDYNGKNILAPMVRIGTLPTRLLALECGADLVYSEELIDYRLLKCRRIKNVLLGSVDFVDTDNRIIYRTCAKERGRNIIQIGTCSPERAVQVALMVQKDVAGIDVNMGCPKEFSIKGGMGAALLTQPDMIEAILCALLRAVPHLLVTCKVRVFDDVEATIKLCQRIEATGVHALGIHGRTRDERPQHSNRNSTIRAVAEALNIPVIANGGSSEISRFVDLERFRNVCNAAAVMVARSAGTNVSIFCKEGMWSTEKLVTRYLRLAIEWDNRFTNTKYCIQHMLGSQQVTTEQGRKLLQTRCMEDVCDIWGLRQTYEDKQAHWHHEAQTLRVGNEERGLKRKLNSSAENEGEVFEIEVKFCRNLFGIADLPKTLLFNRSRAEKGEQPRYTIMNVDKMFRAVVLYNGKRYSSLFREKNKRMAEQSAALACLYALGVIGEEKIRGDSRGKMTDNYGKNT</sequence>
<dbReference type="PANTHER" id="PTHR45936:SF1">
    <property type="entry name" value="TRNA-DIHYDROURIDINE(20) SYNTHASE [NAD(P)+]-LIKE"/>
    <property type="match status" value="1"/>
</dbReference>
<dbReference type="Proteomes" id="UP000192247">
    <property type="component" value="Unassembled WGS sequence"/>
</dbReference>
<dbReference type="Pfam" id="PF00035">
    <property type="entry name" value="dsrm"/>
    <property type="match status" value="1"/>
</dbReference>
<keyword evidence="9" id="KW-1185">Reference proteome</keyword>
<reference evidence="8 9" key="1">
    <citation type="journal article" date="2017" name="Gigascience">
        <title>Draft genome of the honey bee ectoparasitic mite, Tropilaelaps mercedesae, is shaped by the parasitic life history.</title>
        <authorList>
            <person name="Dong X."/>
            <person name="Armstrong S.D."/>
            <person name="Xia D."/>
            <person name="Makepeace B.L."/>
            <person name="Darby A.C."/>
            <person name="Kadowaki T."/>
        </authorList>
    </citation>
    <scope>NUCLEOTIDE SEQUENCE [LARGE SCALE GENOMIC DNA]</scope>
    <source>
        <strain evidence="8">Wuxi-XJTLU</strain>
    </source>
</reference>
<dbReference type="OrthoDB" id="10262250at2759"/>
<dbReference type="GO" id="GO:0050660">
    <property type="term" value="F:flavin adenine dinucleotide binding"/>
    <property type="evidence" value="ECO:0007669"/>
    <property type="project" value="InterPro"/>
</dbReference>
<accession>A0A1V9Y3Y6</accession>
<dbReference type="InterPro" id="IPR044463">
    <property type="entry name" value="DUS2_DSRM"/>
</dbReference>
<evidence type="ECO:0000256" key="5">
    <source>
        <dbReference type="ARBA" id="ARBA00023002"/>
    </source>
</evidence>
<dbReference type="STRING" id="418985.A0A1V9Y3Y6"/>
<dbReference type="GO" id="GO:0005737">
    <property type="term" value="C:cytoplasm"/>
    <property type="evidence" value="ECO:0007669"/>
    <property type="project" value="TreeGrafter"/>
</dbReference>
<comment type="cofactor">
    <cofactor evidence="1">
        <name>FMN</name>
        <dbReference type="ChEBI" id="CHEBI:58210"/>
    </cofactor>
</comment>